<dbReference type="EMBL" id="CP091430">
    <property type="protein sequence ID" value="UVI28637.1"/>
    <property type="molecule type" value="Genomic_DNA"/>
</dbReference>
<evidence type="ECO:0000313" key="1">
    <source>
        <dbReference type="EMBL" id="UVI28637.1"/>
    </source>
</evidence>
<reference evidence="1" key="1">
    <citation type="submission" date="2022-01" db="EMBL/GenBank/DDBJ databases">
        <title>Paenibacillus spongiae sp. nov., isolated from marine sponge.</title>
        <authorList>
            <person name="Li Z."/>
            <person name="Zhang M."/>
        </authorList>
    </citation>
    <scope>NUCLEOTIDE SEQUENCE</scope>
    <source>
        <strain evidence="1">PHS-Z3</strain>
    </source>
</reference>
<dbReference type="Proteomes" id="UP001057877">
    <property type="component" value="Chromosome"/>
</dbReference>
<organism evidence="1 2">
    <name type="scientific">Paenibacillus spongiae</name>
    <dbReference type="NCBI Taxonomy" id="2909671"/>
    <lineage>
        <taxon>Bacteria</taxon>
        <taxon>Bacillati</taxon>
        <taxon>Bacillota</taxon>
        <taxon>Bacilli</taxon>
        <taxon>Bacillales</taxon>
        <taxon>Paenibacillaceae</taxon>
        <taxon>Paenibacillus</taxon>
    </lineage>
</organism>
<name>A0ABY5S418_9BACL</name>
<proteinExistence type="predicted"/>
<dbReference type="SUPFAM" id="SSF56059">
    <property type="entry name" value="Glutathione synthetase ATP-binding domain-like"/>
    <property type="match status" value="1"/>
</dbReference>
<accession>A0ABY5S418</accession>
<gene>
    <name evidence="1" type="ORF">L1F29_24775</name>
</gene>
<keyword evidence="2" id="KW-1185">Reference proteome</keyword>
<dbReference type="RefSeq" id="WP_258384725.1">
    <property type="nucleotide sequence ID" value="NZ_CP091430.1"/>
</dbReference>
<sequence>MENSWNKGVFPYPNTIFARCGIPLESAREIEKIIGFKVFNTINFNKWEEWCVLNTEPQLEKHLPDTCLVNGPEIINDYLGKYNCVFLKPVIGSTSNGVVRAKYSDKSIDVVCTLNHETHRKKFATANDLWRWIRTDVSKANYVVQQRIRTVKWKKKLTGIRLNMAKDGSGKWENCLLIGLRALNGSHIAYSRGYDPAEIMIEIDSLLMELQKKGIHDAKRLKNTIIQLGMDICHFFDRCGYHVADIGIDLGIDNKGKIWIFEVNRRPYPYYNFPVYDKSITAPLEYAVHLAGQ</sequence>
<protein>
    <submittedName>
        <fullName evidence="1">YheC/YheD family protein</fullName>
    </submittedName>
</protein>
<dbReference type="InterPro" id="IPR026838">
    <property type="entry name" value="YheC/D"/>
</dbReference>
<evidence type="ECO:0000313" key="2">
    <source>
        <dbReference type="Proteomes" id="UP001057877"/>
    </source>
</evidence>
<dbReference type="Pfam" id="PF14398">
    <property type="entry name" value="ATPgrasp_YheCD"/>
    <property type="match status" value="1"/>
</dbReference>